<dbReference type="OrthoDB" id="9761056at2"/>
<feature type="transmembrane region" description="Helical" evidence="8">
    <location>
        <begin position="158"/>
        <end position="179"/>
    </location>
</feature>
<dbReference type="NCBIfam" id="TIGR00795">
    <property type="entry name" value="lctP"/>
    <property type="match status" value="1"/>
</dbReference>
<dbReference type="GO" id="GO:0005886">
    <property type="term" value="C:plasma membrane"/>
    <property type="evidence" value="ECO:0007669"/>
    <property type="project" value="UniProtKB-SubCell"/>
</dbReference>
<dbReference type="RefSeq" id="WP_092609895.1">
    <property type="nucleotide sequence ID" value="NZ_FMYF01000005.1"/>
</dbReference>
<keyword evidence="10" id="KW-1185">Reference proteome</keyword>
<feature type="transmembrane region" description="Helical" evidence="8">
    <location>
        <begin position="410"/>
        <end position="428"/>
    </location>
</feature>
<dbReference type="PANTHER" id="PTHR30003">
    <property type="entry name" value="L-LACTATE PERMEASE"/>
    <property type="match status" value="1"/>
</dbReference>
<dbReference type="PANTHER" id="PTHR30003:SF0">
    <property type="entry name" value="GLYCOLATE PERMEASE GLCA-RELATED"/>
    <property type="match status" value="1"/>
</dbReference>
<keyword evidence="6 8" id="KW-1133">Transmembrane helix</keyword>
<feature type="transmembrane region" description="Helical" evidence="8">
    <location>
        <begin position="191"/>
        <end position="214"/>
    </location>
</feature>
<feature type="transmembrane region" description="Helical" evidence="8">
    <location>
        <begin position="116"/>
        <end position="146"/>
    </location>
</feature>
<feature type="transmembrane region" description="Helical" evidence="8">
    <location>
        <begin position="70"/>
        <end position="91"/>
    </location>
</feature>
<evidence type="ECO:0000313" key="10">
    <source>
        <dbReference type="Proteomes" id="UP000199086"/>
    </source>
</evidence>
<keyword evidence="5 8" id="KW-0812">Transmembrane</keyword>
<dbReference type="AlphaFoldDB" id="A0A1G6GXB0"/>
<feature type="transmembrane region" description="Helical" evidence="8">
    <location>
        <begin position="369"/>
        <end position="390"/>
    </location>
</feature>
<comment type="subcellular location">
    <subcellularLocation>
        <location evidence="1 8">Cell membrane</location>
        <topology evidence="1 8">Multi-pass membrane protein</topology>
    </subcellularLocation>
</comment>
<dbReference type="Proteomes" id="UP000199086">
    <property type="component" value="Unassembled WGS sequence"/>
</dbReference>
<dbReference type="EMBL" id="FMYF01000005">
    <property type="protein sequence ID" value="SDB86528.1"/>
    <property type="molecule type" value="Genomic_DNA"/>
</dbReference>
<evidence type="ECO:0000256" key="2">
    <source>
        <dbReference type="ARBA" id="ARBA00010100"/>
    </source>
</evidence>
<comment type="function">
    <text evidence="8">Uptake of L-lactate across the membrane. Can also transport D-lactate and glycolate.</text>
</comment>
<evidence type="ECO:0000313" key="9">
    <source>
        <dbReference type="EMBL" id="SDB86528.1"/>
    </source>
</evidence>
<evidence type="ECO:0000256" key="6">
    <source>
        <dbReference type="ARBA" id="ARBA00022989"/>
    </source>
</evidence>
<keyword evidence="3 8" id="KW-0813">Transport</keyword>
<dbReference type="InterPro" id="IPR003804">
    <property type="entry name" value="Lactate_perm"/>
</dbReference>
<name>A0A1G6GXB0_9ACTN</name>
<dbReference type="GO" id="GO:0015295">
    <property type="term" value="F:solute:proton symporter activity"/>
    <property type="evidence" value="ECO:0007669"/>
    <property type="project" value="TreeGrafter"/>
</dbReference>
<evidence type="ECO:0000256" key="1">
    <source>
        <dbReference type="ARBA" id="ARBA00004651"/>
    </source>
</evidence>
<reference evidence="9 10" key="1">
    <citation type="submission" date="2016-06" db="EMBL/GenBank/DDBJ databases">
        <authorList>
            <person name="Olsen C.W."/>
            <person name="Carey S."/>
            <person name="Hinshaw L."/>
            <person name="Karasin A.I."/>
        </authorList>
    </citation>
    <scope>NUCLEOTIDE SEQUENCE [LARGE SCALE GENOMIC DNA]</scope>
    <source>
        <strain evidence="9 10">LZ-22</strain>
    </source>
</reference>
<evidence type="ECO:0000256" key="7">
    <source>
        <dbReference type="ARBA" id="ARBA00023136"/>
    </source>
</evidence>
<feature type="transmembrane region" description="Helical" evidence="8">
    <location>
        <begin position="311"/>
        <end position="332"/>
    </location>
</feature>
<feature type="transmembrane region" description="Helical" evidence="8">
    <location>
        <begin position="434"/>
        <end position="455"/>
    </location>
</feature>
<organism evidence="9 10">
    <name type="scientific">Raineyella antarctica</name>
    <dbReference type="NCBI Taxonomy" id="1577474"/>
    <lineage>
        <taxon>Bacteria</taxon>
        <taxon>Bacillati</taxon>
        <taxon>Actinomycetota</taxon>
        <taxon>Actinomycetes</taxon>
        <taxon>Propionibacteriales</taxon>
        <taxon>Propionibacteriaceae</taxon>
        <taxon>Raineyella</taxon>
    </lineage>
</organism>
<accession>A0A1G6GXB0</accession>
<protein>
    <recommendedName>
        <fullName evidence="8">L-lactate permease</fullName>
    </recommendedName>
</protein>
<dbReference type="GO" id="GO:0015129">
    <property type="term" value="F:lactate transmembrane transporter activity"/>
    <property type="evidence" value="ECO:0007669"/>
    <property type="project" value="UniProtKB-UniRule"/>
</dbReference>
<feature type="transmembrane region" description="Helical" evidence="8">
    <location>
        <begin position="41"/>
        <end position="58"/>
    </location>
</feature>
<feature type="transmembrane region" description="Helical" evidence="8">
    <location>
        <begin position="252"/>
        <end position="269"/>
    </location>
</feature>
<dbReference type="Pfam" id="PF02652">
    <property type="entry name" value="Lactate_perm"/>
    <property type="match status" value="1"/>
</dbReference>
<evidence type="ECO:0000256" key="4">
    <source>
        <dbReference type="ARBA" id="ARBA00022475"/>
    </source>
</evidence>
<gene>
    <name evidence="9" type="ORF">GA0111570_105223</name>
</gene>
<evidence type="ECO:0000256" key="8">
    <source>
        <dbReference type="RuleBase" id="RU365092"/>
    </source>
</evidence>
<feature type="transmembrane region" description="Helical" evidence="8">
    <location>
        <begin position="532"/>
        <end position="554"/>
    </location>
</feature>
<proteinExistence type="inferred from homology"/>
<keyword evidence="7 8" id="KW-0472">Membrane</keyword>
<comment type="similarity">
    <text evidence="2 8">Belongs to the lactate permease family.</text>
</comment>
<feature type="transmembrane region" description="Helical" evidence="8">
    <location>
        <begin position="226"/>
        <end position="246"/>
    </location>
</feature>
<feature type="transmembrane region" description="Helical" evidence="8">
    <location>
        <begin position="12"/>
        <end position="35"/>
    </location>
</feature>
<keyword evidence="4 8" id="KW-1003">Cell membrane</keyword>
<evidence type="ECO:0000256" key="3">
    <source>
        <dbReference type="ARBA" id="ARBA00022448"/>
    </source>
</evidence>
<evidence type="ECO:0000256" key="5">
    <source>
        <dbReference type="ARBA" id="ARBA00022692"/>
    </source>
</evidence>
<sequence>MAIFQPTLAPLGSVTASALVALIPLLTMLVTLGVLKWRAHWAGLASLAAALLVAVLAFDMPAPLAGLSALQGAAFGIFPITWILLSAIWMYDVTVVSGRFEDLRSTFSLITDDPRVLGILIAFCFGGLLEALAGFGAPVAITSVMLVSVGYAPLRSALTVLLANTAPVAFGAIATPIIMAGNVSGLDYERIGAFVGRQTAVLAFIIPFLILLLIDGRRGLKQAWPAALTIGAVFSAAKWITSTWVSVELTDVIASLLGIAAGVILLRFWKPQGSAEARARIGLPMKGEPASTLDSDAHAPADPHGLTAGRIWMALLPYVLVVALFSLVNLIGPVQHALASTDIVFGWPGLSGHILNAAGHPIGRTTYKLALLSSPGTLLALIAVVTAVLYRVPLRAAFGSLGRNLRKLRFTALTIASVVALAYVMDFSGQTVTIGTWIAGAGAVFVFLSPLLGWIGTYVTGSDTTANALFSGLQATVGKQIGLDPYLTVSANASGGVLGKMISPQNLAIAATSVGLAGHESIILRRIIGWSLGLLVFLGLMVGLMATPVLGWLLPA</sequence>
<dbReference type="STRING" id="1577474.GA0111570_105223"/>